<organism evidence="3 4">
    <name type="scientific">Hibiscus syriacus</name>
    <name type="common">Rose of Sharon</name>
    <dbReference type="NCBI Taxonomy" id="106335"/>
    <lineage>
        <taxon>Eukaryota</taxon>
        <taxon>Viridiplantae</taxon>
        <taxon>Streptophyta</taxon>
        <taxon>Embryophyta</taxon>
        <taxon>Tracheophyta</taxon>
        <taxon>Spermatophyta</taxon>
        <taxon>Magnoliopsida</taxon>
        <taxon>eudicotyledons</taxon>
        <taxon>Gunneridae</taxon>
        <taxon>Pentapetalae</taxon>
        <taxon>rosids</taxon>
        <taxon>malvids</taxon>
        <taxon>Malvales</taxon>
        <taxon>Malvaceae</taxon>
        <taxon>Malvoideae</taxon>
        <taxon>Hibiscus</taxon>
    </lineage>
</organism>
<dbReference type="GO" id="GO:0050821">
    <property type="term" value="P:protein stabilization"/>
    <property type="evidence" value="ECO:0007669"/>
    <property type="project" value="TreeGrafter"/>
</dbReference>
<gene>
    <name evidence="3" type="ORF">F3Y22_tig00110597pilonHSYRG00980</name>
</gene>
<keyword evidence="4" id="KW-1185">Reference proteome</keyword>
<comment type="caution">
    <text evidence="3">The sequence shown here is derived from an EMBL/GenBank/DDBJ whole genome shotgun (WGS) entry which is preliminary data.</text>
</comment>
<evidence type="ECO:0000313" key="4">
    <source>
        <dbReference type="Proteomes" id="UP000436088"/>
    </source>
</evidence>
<dbReference type="InterPro" id="IPR003103">
    <property type="entry name" value="BAG_domain"/>
</dbReference>
<reference evidence="3" key="1">
    <citation type="submission" date="2019-09" db="EMBL/GenBank/DDBJ databases">
        <title>Draft genome information of white flower Hibiscus syriacus.</title>
        <authorList>
            <person name="Kim Y.-M."/>
        </authorList>
    </citation>
    <scope>NUCLEOTIDE SEQUENCE [LARGE SCALE GENOMIC DNA]</scope>
    <source>
        <strain evidence="3">YM2019G1</strain>
    </source>
</reference>
<dbReference type="InterPro" id="IPR039773">
    <property type="entry name" value="BAG_chaperone_regulator"/>
</dbReference>
<evidence type="ECO:0000256" key="1">
    <source>
        <dbReference type="ARBA" id="ARBA00023186"/>
    </source>
</evidence>
<keyword evidence="1" id="KW-0143">Chaperone</keyword>
<dbReference type="GO" id="GO:0005737">
    <property type="term" value="C:cytoplasm"/>
    <property type="evidence" value="ECO:0007669"/>
    <property type="project" value="TreeGrafter"/>
</dbReference>
<evidence type="ECO:0000313" key="3">
    <source>
        <dbReference type="EMBL" id="KAE8698869.1"/>
    </source>
</evidence>
<dbReference type="Gene3D" id="1.20.58.120">
    <property type="entry name" value="BAG domain"/>
    <property type="match status" value="1"/>
</dbReference>
<dbReference type="GO" id="GO:0000774">
    <property type="term" value="F:adenyl-nucleotide exchange factor activity"/>
    <property type="evidence" value="ECO:0007669"/>
    <property type="project" value="TreeGrafter"/>
</dbReference>
<evidence type="ECO:0000259" key="2">
    <source>
        <dbReference type="Pfam" id="PF02179"/>
    </source>
</evidence>
<dbReference type="PANTHER" id="PTHR12329">
    <property type="entry name" value="BCL2-ASSOCIATED ATHANOGENE"/>
    <property type="match status" value="1"/>
</dbReference>
<dbReference type="EMBL" id="VEPZ02001044">
    <property type="protein sequence ID" value="KAE8698869.1"/>
    <property type="molecule type" value="Genomic_DNA"/>
</dbReference>
<dbReference type="GO" id="GO:0051087">
    <property type="term" value="F:protein-folding chaperone binding"/>
    <property type="evidence" value="ECO:0007669"/>
    <property type="project" value="InterPro"/>
</dbReference>
<dbReference type="PANTHER" id="PTHR12329:SF17">
    <property type="entry name" value="OS04G0619900 PROTEIN"/>
    <property type="match status" value="1"/>
</dbReference>
<dbReference type="AlphaFoldDB" id="A0A6A3A6Y3"/>
<accession>A0A6A3A6Y3</accession>
<name>A0A6A3A6Y3_HIBSY</name>
<dbReference type="Pfam" id="PF02179">
    <property type="entry name" value="BAG"/>
    <property type="match status" value="1"/>
</dbReference>
<feature type="domain" description="BAG" evidence="2">
    <location>
        <begin position="39"/>
        <end position="114"/>
    </location>
</feature>
<sequence>MCGVKDRSKLVLMEDPASIERRFIQIRRNAKIQTAQRAINHVSMELDKLTDQVSAIEKSISNGAKVPEVQITTLIDMLMRQAVKLDDVAAEGDAVAQKHLQGKRVHRCVETLETLKISNGRAKVGGDVIVRTLWEKIDPSHPAMAPWEIFE</sequence>
<dbReference type="InterPro" id="IPR036533">
    <property type="entry name" value="BAG_dom_sf"/>
</dbReference>
<dbReference type="SUPFAM" id="SSF63491">
    <property type="entry name" value="BAG domain"/>
    <property type="match status" value="1"/>
</dbReference>
<protein>
    <submittedName>
        <fullName evidence="3">Detected protein of confused Function</fullName>
    </submittedName>
</protein>
<dbReference type="Proteomes" id="UP000436088">
    <property type="component" value="Unassembled WGS sequence"/>
</dbReference>
<proteinExistence type="predicted"/>